<gene>
    <name evidence="1" type="ORF">HD593_005529</name>
</gene>
<organism evidence="1 2">
    <name type="scientific">Nonomuraea rubra</name>
    <dbReference type="NCBI Taxonomy" id="46180"/>
    <lineage>
        <taxon>Bacteria</taxon>
        <taxon>Bacillati</taxon>
        <taxon>Actinomycetota</taxon>
        <taxon>Actinomycetes</taxon>
        <taxon>Streptosporangiales</taxon>
        <taxon>Streptosporangiaceae</taxon>
        <taxon>Nonomuraea</taxon>
    </lineage>
</organism>
<comment type="caution">
    <text evidence="1">The sequence shown here is derived from an EMBL/GenBank/DDBJ whole genome shotgun (WGS) entry which is preliminary data.</text>
</comment>
<protein>
    <submittedName>
        <fullName evidence="1">Uncharacterized protein</fullName>
    </submittedName>
</protein>
<evidence type="ECO:0000313" key="1">
    <source>
        <dbReference type="EMBL" id="MBB6550734.1"/>
    </source>
</evidence>
<sequence length="49" mass="5033">MPEIAAELIIPTGKNNGSNPSVASVYRALADTGATPAHDDDGPNSALRR</sequence>
<name>A0A7X0NW34_9ACTN</name>
<dbReference type="Proteomes" id="UP000565579">
    <property type="component" value="Unassembled WGS sequence"/>
</dbReference>
<evidence type="ECO:0000313" key="2">
    <source>
        <dbReference type="Proteomes" id="UP000565579"/>
    </source>
</evidence>
<keyword evidence="2" id="KW-1185">Reference proteome</keyword>
<accession>A0A7X0NW34</accession>
<proteinExistence type="predicted"/>
<dbReference type="RefSeq" id="WP_221524994.1">
    <property type="nucleotide sequence ID" value="NZ_JACHMI010000001.1"/>
</dbReference>
<dbReference type="EMBL" id="JACHMI010000001">
    <property type="protein sequence ID" value="MBB6550734.1"/>
    <property type="molecule type" value="Genomic_DNA"/>
</dbReference>
<reference evidence="1 2" key="1">
    <citation type="submission" date="2020-08" db="EMBL/GenBank/DDBJ databases">
        <title>Sequencing the genomes of 1000 actinobacteria strains.</title>
        <authorList>
            <person name="Klenk H.-P."/>
        </authorList>
    </citation>
    <scope>NUCLEOTIDE SEQUENCE [LARGE SCALE GENOMIC DNA]</scope>
    <source>
        <strain evidence="1 2">DSM 43768</strain>
    </source>
</reference>
<dbReference type="AlphaFoldDB" id="A0A7X0NW34"/>